<dbReference type="AlphaFoldDB" id="A0AAV6YM19"/>
<accession>A0AAV6YM19</accession>
<comment type="caution">
    <text evidence="1">The sequence shown here is derived from an EMBL/GenBank/DDBJ whole genome shotgun (WGS) entry which is preliminary data.</text>
</comment>
<organism evidence="1 2">
    <name type="scientific">Engystomops pustulosus</name>
    <name type="common">Tungara frog</name>
    <name type="synonym">Physalaemus pustulosus</name>
    <dbReference type="NCBI Taxonomy" id="76066"/>
    <lineage>
        <taxon>Eukaryota</taxon>
        <taxon>Metazoa</taxon>
        <taxon>Chordata</taxon>
        <taxon>Craniata</taxon>
        <taxon>Vertebrata</taxon>
        <taxon>Euteleostomi</taxon>
        <taxon>Amphibia</taxon>
        <taxon>Batrachia</taxon>
        <taxon>Anura</taxon>
        <taxon>Neobatrachia</taxon>
        <taxon>Hyloidea</taxon>
        <taxon>Leptodactylidae</taxon>
        <taxon>Leiuperinae</taxon>
        <taxon>Engystomops</taxon>
    </lineage>
</organism>
<gene>
    <name evidence="1" type="ORF">GDO81_027710</name>
</gene>
<name>A0AAV6YM19_ENGPU</name>
<proteinExistence type="predicted"/>
<keyword evidence="2" id="KW-1185">Reference proteome</keyword>
<evidence type="ECO:0000313" key="1">
    <source>
        <dbReference type="EMBL" id="KAG8535815.1"/>
    </source>
</evidence>
<sequence>MEYFIAVDEMLLFLEGIGSNGYKKIVAFGCTIFHTMFTYITPTSAWLYMPHYILSVWFSLRHLSTKHISLTGLYQEMLGKTNVNAT</sequence>
<dbReference type="EMBL" id="WNYA01056594">
    <property type="protein sequence ID" value="KAG8535815.1"/>
    <property type="molecule type" value="Genomic_DNA"/>
</dbReference>
<evidence type="ECO:0000313" key="2">
    <source>
        <dbReference type="Proteomes" id="UP000824782"/>
    </source>
</evidence>
<reference evidence="1" key="1">
    <citation type="thesis" date="2020" institute="ProQuest LLC" country="789 East Eisenhower Parkway, Ann Arbor, MI, USA">
        <title>Comparative Genomics and Chromosome Evolution.</title>
        <authorList>
            <person name="Mudd A.B."/>
        </authorList>
    </citation>
    <scope>NUCLEOTIDE SEQUENCE</scope>
    <source>
        <strain evidence="1">237g6f4</strain>
        <tissue evidence="1">Blood</tissue>
    </source>
</reference>
<dbReference type="Proteomes" id="UP000824782">
    <property type="component" value="Unassembled WGS sequence"/>
</dbReference>
<protein>
    <submittedName>
        <fullName evidence="1">Uncharacterized protein</fullName>
    </submittedName>
</protein>